<dbReference type="PANTHER" id="PTHR30204:SF95">
    <property type="entry name" value="HTH-TYPE TRANSCRIPTIONAL REGULATOR CUER"/>
    <property type="match status" value="1"/>
</dbReference>
<dbReference type="SUPFAM" id="SSF46955">
    <property type="entry name" value="Putative DNA-binding domain"/>
    <property type="match status" value="1"/>
</dbReference>
<evidence type="ECO:0000256" key="1">
    <source>
        <dbReference type="ARBA" id="ARBA00023125"/>
    </source>
</evidence>
<dbReference type="PROSITE" id="PS50937">
    <property type="entry name" value="HTH_MERR_2"/>
    <property type="match status" value="1"/>
</dbReference>
<dbReference type="InterPro" id="IPR009061">
    <property type="entry name" value="DNA-bd_dom_put_sf"/>
</dbReference>
<dbReference type="OrthoDB" id="166060at2"/>
<reference evidence="3 4" key="1">
    <citation type="submission" date="2016-05" db="EMBL/GenBank/DDBJ databases">
        <title>Paenibacillus sp. 1ZS3-15 nov., isolated from the rhizosphere soil.</title>
        <authorList>
            <person name="Zhang X.X."/>
            <person name="Zhang J."/>
        </authorList>
    </citation>
    <scope>NUCLEOTIDE SEQUENCE [LARGE SCALE GENOMIC DNA]</scope>
    <source>
        <strain evidence="3 4">1ZS3-15</strain>
    </source>
</reference>
<dbReference type="AlphaFoldDB" id="A0A198AMX9"/>
<name>A0A198AMX9_9BACL</name>
<dbReference type="Proteomes" id="UP000078454">
    <property type="component" value="Unassembled WGS sequence"/>
</dbReference>
<dbReference type="Pfam" id="PF13411">
    <property type="entry name" value="MerR_1"/>
    <property type="match status" value="1"/>
</dbReference>
<dbReference type="Gene3D" id="1.10.1660.10">
    <property type="match status" value="1"/>
</dbReference>
<dbReference type="RefSeq" id="WP_068662126.1">
    <property type="nucleotide sequence ID" value="NZ_LYPB01000045.1"/>
</dbReference>
<sequence length="146" mass="17005">MGNEKLYKIGELAKLADVSPRTIDYYTKLSLIEPERRSDTNYRLYSDETLHRLRRIESMKNEKYTLEEIKVNLQQWSKVTSDDTVTDKLTSLQLHLEQLMKEAKELSPLVQQLKPKQLKKLYHILTQPTAACIEALIVLLGKNPFS</sequence>
<organism evidence="3 4">
    <name type="scientific">Paenibacillus oryzisoli</name>
    <dbReference type="NCBI Taxonomy" id="1850517"/>
    <lineage>
        <taxon>Bacteria</taxon>
        <taxon>Bacillati</taxon>
        <taxon>Bacillota</taxon>
        <taxon>Bacilli</taxon>
        <taxon>Bacillales</taxon>
        <taxon>Paenibacillaceae</taxon>
        <taxon>Paenibacillus</taxon>
    </lineage>
</organism>
<dbReference type="GO" id="GO:0003700">
    <property type="term" value="F:DNA-binding transcription factor activity"/>
    <property type="evidence" value="ECO:0007669"/>
    <property type="project" value="InterPro"/>
</dbReference>
<comment type="caution">
    <text evidence="3">The sequence shown here is derived from an EMBL/GenBank/DDBJ whole genome shotgun (WGS) entry which is preliminary data.</text>
</comment>
<keyword evidence="4" id="KW-1185">Reference proteome</keyword>
<dbReference type="EMBL" id="LYPB01000045">
    <property type="protein sequence ID" value="OAS22356.1"/>
    <property type="molecule type" value="Genomic_DNA"/>
</dbReference>
<evidence type="ECO:0000259" key="2">
    <source>
        <dbReference type="PROSITE" id="PS50937"/>
    </source>
</evidence>
<dbReference type="GO" id="GO:0003677">
    <property type="term" value="F:DNA binding"/>
    <property type="evidence" value="ECO:0007669"/>
    <property type="project" value="UniProtKB-KW"/>
</dbReference>
<dbReference type="PANTHER" id="PTHR30204">
    <property type="entry name" value="REDOX-CYCLING DRUG-SENSING TRANSCRIPTIONAL ACTIVATOR SOXR"/>
    <property type="match status" value="1"/>
</dbReference>
<evidence type="ECO:0000313" key="4">
    <source>
        <dbReference type="Proteomes" id="UP000078454"/>
    </source>
</evidence>
<protein>
    <submittedName>
        <fullName evidence="3">MerR family transcriptional regulator</fullName>
    </submittedName>
</protein>
<dbReference type="STRING" id="1850517.A8708_12350"/>
<keyword evidence="1" id="KW-0238">DNA-binding</keyword>
<proteinExistence type="predicted"/>
<feature type="domain" description="HTH merR-type" evidence="2">
    <location>
        <begin position="6"/>
        <end position="75"/>
    </location>
</feature>
<dbReference type="SMART" id="SM00422">
    <property type="entry name" value="HTH_MERR"/>
    <property type="match status" value="1"/>
</dbReference>
<dbReference type="InterPro" id="IPR047057">
    <property type="entry name" value="MerR_fam"/>
</dbReference>
<dbReference type="InterPro" id="IPR000551">
    <property type="entry name" value="MerR-type_HTH_dom"/>
</dbReference>
<evidence type="ECO:0000313" key="3">
    <source>
        <dbReference type="EMBL" id="OAS22356.1"/>
    </source>
</evidence>
<accession>A0A198AMX9</accession>
<gene>
    <name evidence="3" type="ORF">A8708_12350</name>
</gene>